<protein>
    <recommendedName>
        <fullName evidence="3">Rieske domain-containing protein</fullName>
    </recommendedName>
</protein>
<dbReference type="RefSeq" id="WP_140592202.1">
    <property type="nucleotide sequence ID" value="NZ_VFWZ01000002.1"/>
</dbReference>
<accession>A0A504JMC9</accession>
<proteinExistence type="predicted"/>
<dbReference type="AlphaFoldDB" id="A0A504JMC9"/>
<keyword evidence="2" id="KW-1185">Reference proteome</keyword>
<dbReference type="EMBL" id="VFWZ01000002">
    <property type="protein sequence ID" value="TPN87560.1"/>
    <property type="molecule type" value="Genomic_DNA"/>
</dbReference>
<dbReference type="Proteomes" id="UP000315540">
    <property type="component" value="Unassembled WGS sequence"/>
</dbReference>
<name>A0A504JMC9_9FLAO</name>
<sequence>MKNILLIMSLFLVVACSSDDNNQRNPNLPNQSFTVQINLDLPQYVELRAPGGITVDRANGRGIRGLIIYRQNIDQFFAYELSDPNIPLSDCSALDVQATRALSNCGNDNEYDIPSFGQQVKGEGGLPLLSYSVSRNGNNLTISN</sequence>
<dbReference type="PROSITE" id="PS51257">
    <property type="entry name" value="PROKAR_LIPOPROTEIN"/>
    <property type="match status" value="1"/>
</dbReference>
<evidence type="ECO:0000313" key="2">
    <source>
        <dbReference type="Proteomes" id="UP000315540"/>
    </source>
</evidence>
<dbReference type="OrthoDB" id="1201186at2"/>
<organism evidence="1 2">
    <name type="scientific">Aquimarina algicola</name>
    <dbReference type="NCBI Taxonomy" id="2589995"/>
    <lineage>
        <taxon>Bacteria</taxon>
        <taxon>Pseudomonadati</taxon>
        <taxon>Bacteroidota</taxon>
        <taxon>Flavobacteriia</taxon>
        <taxon>Flavobacteriales</taxon>
        <taxon>Flavobacteriaceae</taxon>
        <taxon>Aquimarina</taxon>
    </lineage>
</organism>
<evidence type="ECO:0000313" key="1">
    <source>
        <dbReference type="EMBL" id="TPN87560.1"/>
    </source>
</evidence>
<comment type="caution">
    <text evidence="1">The sequence shown here is derived from an EMBL/GenBank/DDBJ whole genome shotgun (WGS) entry which is preliminary data.</text>
</comment>
<reference evidence="1 2" key="1">
    <citation type="submission" date="2019-06" db="EMBL/GenBank/DDBJ databases">
        <authorList>
            <person name="Meng X."/>
        </authorList>
    </citation>
    <scope>NUCLEOTIDE SEQUENCE [LARGE SCALE GENOMIC DNA]</scope>
    <source>
        <strain evidence="1 2">M625</strain>
    </source>
</reference>
<gene>
    <name evidence="1" type="ORF">FHK87_08235</name>
</gene>
<evidence type="ECO:0008006" key="3">
    <source>
        <dbReference type="Google" id="ProtNLM"/>
    </source>
</evidence>